<evidence type="ECO:0000313" key="2">
    <source>
        <dbReference type="Proteomes" id="UP000003947"/>
    </source>
</evidence>
<dbReference type="PATRIC" id="fig|864069.3.peg.610"/>
<proteinExistence type="predicted"/>
<dbReference type="Proteomes" id="UP000003947">
    <property type="component" value="Unassembled WGS sequence"/>
</dbReference>
<dbReference type="NCBIfam" id="NF033519">
    <property type="entry name" value="transpos_ISAzo13"/>
    <property type="match status" value="1"/>
</dbReference>
<evidence type="ECO:0000313" key="1">
    <source>
        <dbReference type="EMBL" id="EIM30652.1"/>
    </source>
</evidence>
<accession>I4Z360</accession>
<dbReference type="Pfam" id="PF07592">
    <property type="entry name" value="DDE_Tnp_ISAZ013"/>
    <property type="match status" value="1"/>
</dbReference>
<dbReference type="HOGENOM" id="CLU_024793_0_1_5"/>
<sequence length="297" mass="33035">MGRHAKAKRSSLHHLSHELAVAGHPASRPTVARLLRQLGYSPKANARRTEAHSTPPERDAQFQHIAEQRAQFAATGEPIISVDSKKKELVGDFKNPGQTWCRRAEPVLVHDWPQDAVGQAIPYGIYEITTNSGYVCIGDCFDTPRFAVEAISDWWESEGQKRFPEAGRLLVLADAGGSNSCRSRVWKAQLQEQLCDACGLEVTVCHYPTGCSKWNPIEHRLFSFISLNWAGVPLRTFATMVRYSAGTVTAAGLRVNARLKRGGNEAGERVSDEVMRRLHLRPHAVCPAWNYTLSPRT</sequence>
<dbReference type="InterPro" id="IPR011518">
    <property type="entry name" value="Transposase_36"/>
</dbReference>
<keyword evidence="2" id="KW-1185">Reference proteome</keyword>
<dbReference type="eggNOG" id="COG3415">
    <property type="taxonomic scope" value="Bacteria"/>
</dbReference>
<name>I4Z360_9HYPH</name>
<dbReference type="AlphaFoldDB" id="I4Z360"/>
<gene>
    <name evidence="1" type="ORF">MicloDRAFT_00005550</name>
</gene>
<organism evidence="1 2">
    <name type="scientific">Microvirga lotononidis</name>
    <dbReference type="NCBI Taxonomy" id="864069"/>
    <lineage>
        <taxon>Bacteria</taxon>
        <taxon>Pseudomonadati</taxon>
        <taxon>Pseudomonadota</taxon>
        <taxon>Alphaproteobacteria</taxon>
        <taxon>Hyphomicrobiales</taxon>
        <taxon>Methylobacteriaceae</taxon>
        <taxon>Microvirga</taxon>
    </lineage>
</organism>
<dbReference type="EMBL" id="JH660636">
    <property type="protein sequence ID" value="EIM30652.1"/>
    <property type="molecule type" value="Genomic_DNA"/>
</dbReference>
<dbReference type="STRING" id="864069.MicloDRAFT_00005550"/>
<reference evidence="1 2" key="1">
    <citation type="submission" date="2012-02" db="EMBL/GenBank/DDBJ databases">
        <title>Improved High-Quality Draft sequence of Microvirga sp. WSM3557.</title>
        <authorList>
            <consortium name="US DOE Joint Genome Institute"/>
            <person name="Lucas S."/>
            <person name="Han J."/>
            <person name="Lapidus A."/>
            <person name="Cheng J.-F."/>
            <person name="Goodwin L."/>
            <person name="Pitluck S."/>
            <person name="Peters L."/>
            <person name="Zhang X."/>
            <person name="Detter J.C."/>
            <person name="Han C."/>
            <person name="Tapia R."/>
            <person name="Land M."/>
            <person name="Hauser L."/>
            <person name="Kyrpides N."/>
            <person name="Ivanova N."/>
            <person name="Pagani I."/>
            <person name="Brau L."/>
            <person name="Yates R."/>
            <person name="O'Hara G."/>
            <person name="Rui T."/>
            <person name="Howieson J."/>
            <person name="Reeve W."/>
            <person name="Woyke T."/>
        </authorList>
    </citation>
    <scope>NUCLEOTIDE SEQUENCE [LARGE SCALE GENOMIC DNA]</scope>
    <source>
        <strain evidence="1 2">WSM3557</strain>
    </source>
</reference>
<protein>
    <submittedName>
        <fullName evidence="1">Rhodopirellula transposase</fullName>
    </submittedName>
</protein>